<dbReference type="InterPro" id="IPR036282">
    <property type="entry name" value="Glutathione-S-Trfase_C_sf"/>
</dbReference>
<dbReference type="Gene3D" id="3.40.30.10">
    <property type="entry name" value="Glutaredoxin"/>
    <property type="match status" value="1"/>
</dbReference>
<dbReference type="SFLD" id="SFLDG01206">
    <property type="entry name" value="Xi.1"/>
    <property type="match status" value="1"/>
</dbReference>
<gene>
    <name evidence="2" type="ORF">HKT17_03440</name>
</gene>
<dbReference type="Pfam" id="PF13409">
    <property type="entry name" value="GST_N_2"/>
    <property type="match status" value="1"/>
</dbReference>
<dbReference type="SFLD" id="SFLDG01148">
    <property type="entry name" value="Xi_(cytGST)"/>
    <property type="match status" value="1"/>
</dbReference>
<sequence>MGLLVDGQWQDKWYDTSSSGGKFQRESAKLRNWVTADGSAGPSGVGGFKAESGRYHLYVSLACPWAHRTLVFRKLKNLEQHIDVSVVSPDMLSNGWTFNTDAGSTGDMLFNSEFMHQIYTRNKSDYSGRVTVPVLWCKKTNQIVSNESSEIIRMFNSAFNEITGNHDDYYPENLRAMIDRVNGLVYDNINNGVYRAGFATEQGAYEEAYNAVFMALDSVEKILENNRYLVGPRITEADWRLFTTLIRFDAVYHGHFKCNRQRLEDFPNISNYVRELYQWPGVAETVDIYHIKRHYYYSHDMINPTRVVPAGPAIDFTREHNRTRLPASQAA</sequence>
<proteinExistence type="predicted"/>
<dbReference type="SUPFAM" id="SSF52833">
    <property type="entry name" value="Thioredoxin-like"/>
    <property type="match status" value="1"/>
</dbReference>
<accession>A0ABX6N384</accession>
<dbReference type="RefSeq" id="WP_171097857.1">
    <property type="nucleotide sequence ID" value="NZ_CP053084.1"/>
</dbReference>
<dbReference type="InterPro" id="IPR036249">
    <property type="entry name" value="Thioredoxin-like_sf"/>
</dbReference>
<dbReference type="InterPro" id="IPR010987">
    <property type="entry name" value="Glutathione-S-Trfase_C-like"/>
</dbReference>
<dbReference type="SFLD" id="SFLDS00019">
    <property type="entry name" value="Glutathione_Transferase_(cytos"/>
    <property type="match status" value="1"/>
</dbReference>
<dbReference type="EMBL" id="CP053084">
    <property type="protein sequence ID" value="QJR28830.1"/>
    <property type="molecule type" value="Genomic_DNA"/>
</dbReference>
<keyword evidence="3" id="KW-1185">Reference proteome</keyword>
<evidence type="ECO:0000313" key="3">
    <source>
        <dbReference type="Proteomes" id="UP000501130"/>
    </source>
</evidence>
<dbReference type="PANTHER" id="PTHR32419:SF6">
    <property type="entry name" value="GLUTATHIONE S-TRANSFERASE OMEGA-LIKE 1-RELATED"/>
    <property type="match status" value="1"/>
</dbReference>
<name>A0ABX6N384_9BURK</name>
<dbReference type="InterPro" id="IPR016639">
    <property type="entry name" value="GST_Omega/GSH"/>
</dbReference>
<dbReference type="Pfam" id="PF13410">
    <property type="entry name" value="GST_C_2"/>
    <property type="match status" value="1"/>
</dbReference>
<dbReference type="InterPro" id="IPR040079">
    <property type="entry name" value="Glutathione_S-Trfase"/>
</dbReference>
<dbReference type="CDD" id="cd03190">
    <property type="entry name" value="GST_C_Omega_like"/>
    <property type="match status" value="1"/>
</dbReference>
<dbReference type="PIRSF" id="PIRSF015753">
    <property type="entry name" value="GST"/>
    <property type="match status" value="1"/>
</dbReference>
<protein>
    <submittedName>
        <fullName evidence="2">Glutathione S-transferase family protein</fullName>
    </submittedName>
</protein>
<feature type="domain" description="GST C-terminal" evidence="1">
    <location>
        <begin position="171"/>
        <end position="298"/>
    </location>
</feature>
<dbReference type="SUPFAM" id="SSF47616">
    <property type="entry name" value="GST C-terminal domain-like"/>
    <property type="match status" value="1"/>
</dbReference>
<dbReference type="Proteomes" id="UP000501130">
    <property type="component" value="Chromosome"/>
</dbReference>
<evidence type="ECO:0000259" key="1">
    <source>
        <dbReference type="PROSITE" id="PS50405"/>
    </source>
</evidence>
<evidence type="ECO:0000313" key="2">
    <source>
        <dbReference type="EMBL" id="QJR28830.1"/>
    </source>
</evidence>
<dbReference type="InterPro" id="IPR047047">
    <property type="entry name" value="GST_Omega-like_C"/>
</dbReference>
<dbReference type="PROSITE" id="PS50405">
    <property type="entry name" value="GST_CTER"/>
    <property type="match status" value="1"/>
</dbReference>
<dbReference type="InterPro" id="IPR004045">
    <property type="entry name" value="Glutathione_S-Trfase_N"/>
</dbReference>
<dbReference type="PANTHER" id="PTHR32419">
    <property type="entry name" value="GLUTATHIONYL-HYDROQUINONE REDUCTASE"/>
    <property type="match status" value="1"/>
</dbReference>
<organism evidence="2 3">
    <name type="scientific">Limnobacter profundi</name>
    <dbReference type="NCBI Taxonomy" id="2732163"/>
    <lineage>
        <taxon>Bacteria</taxon>
        <taxon>Pseudomonadati</taxon>
        <taxon>Pseudomonadota</taxon>
        <taxon>Betaproteobacteria</taxon>
        <taxon>Burkholderiales</taxon>
        <taxon>Burkholderiaceae</taxon>
        <taxon>Limnobacter</taxon>
    </lineage>
</organism>
<reference evidence="2 3" key="1">
    <citation type="submission" date="2020-05" db="EMBL/GenBank/DDBJ databases">
        <title>Compete genome of Limnobacter sp. SAORIC-580.</title>
        <authorList>
            <person name="Song J."/>
            <person name="Cho J.-C."/>
        </authorList>
    </citation>
    <scope>NUCLEOTIDE SEQUENCE [LARGE SCALE GENOMIC DNA]</scope>
    <source>
        <strain evidence="2 3">SAORIC-580</strain>
    </source>
</reference>
<dbReference type="Gene3D" id="1.20.1050.10">
    <property type="match status" value="1"/>
</dbReference>